<proteinExistence type="predicted"/>
<reference evidence="2 3" key="1">
    <citation type="submission" date="2023-07" db="EMBL/GenBank/DDBJ databases">
        <title>Sorghum-associated microbial communities from plants grown in Nebraska, USA.</title>
        <authorList>
            <person name="Schachtman D."/>
        </authorList>
    </citation>
    <scope>NUCLEOTIDE SEQUENCE [LARGE SCALE GENOMIC DNA]</scope>
    <source>
        <strain evidence="2 3">DS1607</strain>
    </source>
</reference>
<evidence type="ECO:0000313" key="3">
    <source>
        <dbReference type="Proteomes" id="UP001226867"/>
    </source>
</evidence>
<name>A0ABT9S8V3_9BURK</name>
<sequence length="53" mass="5453">MSIVLVALAFVSACSGVPNAGDHRADDNRAGASRSGVEVFGTIDAGVSRYEKK</sequence>
<accession>A0ABT9S8V3</accession>
<evidence type="ECO:0000313" key="2">
    <source>
        <dbReference type="EMBL" id="MDP9900196.1"/>
    </source>
</evidence>
<comment type="caution">
    <text evidence="2">The sequence shown here is derived from an EMBL/GenBank/DDBJ whole genome shotgun (WGS) entry which is preliminary data.</text>
</comment>
<dbReference type="EMBL" id="JAUSRO010000007">
    <property type="protein sequence ID" value="MDP9900196.1"/>
    <property type="molecule type" value="Genomic_DNA"/>
</dbReference>
<organism evidence="2 3">
    <name type="scientific">Variovorax ginsengisoli</name>
    <dbReference type="NCBI Taxonomy" id="363844"/>
    <lineage>
        <taxon>Bacteria</taxon>
        <taxon>Pseudomonadati</taxon>
        <taxon>Pseudomonadota</taxon>
        <taxon>Betaproteobacteria</taxon>
        <taxon>Burkholderiales</taxon>
        <taxon>Comamonadaceae</taxon>
        <taxon>Variovorax</taxon>
    </lineage>
</organism>
<protein>
    <recommendedName>
        <fullName evidence="4">Lipoprotein</fullName>
    </recommendedName>
</protein>
<dbReference type="Proteomes" id="UP001226867">
    <property type="component" value="Unassembled WGS sequence"/>
</dbReference>
<keyword evidence="3" id="KW-1185">Reference proteome</keyword>
<evidence type="ECO:0008006" key="4">
    <source>
        <dbReference type="Google" id="ProtNLM"/>
    </source>
</evidence>
<keyword evidence="1" id="KW-0732">Signal</keyword>
<gene>
    <name evidence="2" type="ORF">J2W36_002459</name>
</gene>
<evidence type="ECO:0000256" key="1">
    <source>
        <dbReference type="SAM" id="SignalP"/>
    </source>
</evidence>
<feature type="signal peptide" evidence="1">
    <location>
        <begin position="1"/>
        <end position="20"/>
    </location>
</feature>
<feature type="chain" id="PRO_5046824233" description="Lipoprotein" evidence="1">
    <location>
        <begin position="21"/>
        <end position="53"/>
    </location>
</feature>